<feature type="domain" description="Glycosyltransferase subfamily 4-like N-terminal" evidence="4">
    <location>
        <begin position="18"/>
        <end position="177"/>
    </location>
</feature>
<keyword evidence="1" id="KW-0328">Glycosyltransferase</keyword>
<evidence type="ECO:0000313" key="6">
    <source>
        <dbReference type="Proteomes" id="UP000319848"/>
    </source>
</evidence>
<dbReference type="Gene3D" id="3.40.50.2000">
    <property type="entry name" value="Glycogen Phosphorylase B"/>
    <property type="match status" value="2"/>
</dbReference>
<dbReference type="STRING" id="1341154.FCR2A7T_10980"/>
<accession>V6S8S2</accession>
<evidence type="ECO:0000259" key="4">
    <source>
        <dbReference type="Pfam" id="PF13579"/>
    </source>
</evidence>
<reference evidence="5 6" key="1">
    <citation type="journal article" date="2015" name="Stand. Genomic Sci.">
        <title>Genomic Encyclopedia of Bacterial and Archaeal Type Strains, Phase III: the genomes of soil and plant-associated and newly described type strains.</title>
        <authorList>
            <person name="Whitman W.B."/>
            <person name="Woyke T."/>
            <person name="Klenk H.P."/>
            <person name="Zhou Y."/>
            <person name="Lilburn T.G."/>
            <person name="Beck B.J."/>
            <person name="De Vos P."/>
            <person name="Vandamme P."/>
            <person name="Eisen J.A."/>
            <person name="Garrity G."/>
            <person name="Hugenholtz P."/>
            <person name="Kyrpides N.C."/>
        </authorList>
    </citation>
    <scope>NUCLEOTIDE SEQUENCE [LARGE SCALE GENOMIC DNA]</scope>
    <source>
        <strain evidence="5 6">CGMCC 1.7270</strain>
    </source>
</reference>
<dbReference type="Proteomes" id="UP000319848">
    <property type="component" value="Unassembled WGS sequence"/>
</dbReference>
<dbReference type="GO" id="GO:0016757">
    <property type="term" value="F:glycosyltransferase activity"/>
    <property type="evidence" value="ECO:0007669"/>
    <property type="project" value="UniProtKB-KW"/>
</dbReference>
<dbReference type="CDD" id="cd03801">
    <property type="entry name" value="GT4_PimA-like"/>
    <property type="match status" value="1"/>
</dbReference>
<evidence type="ECO:0000256" key="1">
    <source>
        <dbReference type="ARBA" id="ARBA00022676"/>
    </source>
</evidence>
<evidence type="ECO:0000313" key="5">
    <source>
        <dbReference type="EMBL" id="TWI12125.1"/>
    </source>
</evidence>
<protein>
    <submittedName>
        <fullName evidence="5">Glycosyltransferase involved in cell wall biosynthesis</fullName>
    </submittedName>
</protein>
<dbReference type="Pfam" id="PF00534">
    <property type="entry name" value="Glycos_transf_1"/>
    <property type="match status" value="1"/>
</dbReference>
<keyword evidence="2 5" id="KW-0808">Transferase</keyword>
<dbReference type="AlphaFoldDB" id="V6S8S2"/>
<dbReference type="PANTHER" id="PTHR12526">
    <property type="entry name" value="GLYCOSYLTRANSFERASE"/>
    <property type="match status" value="1"/>
</dbReference>
<name>V6S8S2_9FLAO</name>
<dbReference type="SUPFAM" id="SSF53756">
    <property type="entry name" value="UDP-Glycosyltransferase/glycogen phosphorylase"/>
    <property type="match status" value="1"/>
</dbReference>
<gene>
    <name evidence="5" type="ORF">IP98_01699</name>
</gene>
<organism evidence="5 6">
    <name type="scientific">Flavobacterium cauense R2A-7</name>
    <dbReference type="NCBI Taxonomy" id="1341154"/>
    <lineage>
        <taxon>Bacteria</taxon>
        <taxon>Pseudomonadati</taxon>
        <taxon>Bacteroidota</taxon>
        <taxon>Flavobacteriia</taxon>
        <taxon>Flavobacteriales</taxon>
        <taxon>Flavobacteriaceae</taxon>
        <taxon>Flavobacterium</taxon>
    </lineage>
</organism>
<sequence length="383" mass="42769">MHICFITSEFPKTGFPHGGVGTFVATLGKSLAENGVKVSVIGLNYISKEEKEVVNGITVYRLAPKKIKGLQWLLNSRAISEKIEAVHKENPIDFVETSELGMAFLSKIKGIKYVIRMHGGHHYFAKAENRPVEFWKAFQEKRSFKKADHIIAVSKFVGETTRELLGLGEKPIEVIFNPIDTNKFFDATNVKTVPNTILFAGSIVEKKGIRQLVESIEYLIDDFPDIHLLIAGRGGNLPGTKIPYLPELEKKITPKIRPHITFLGVVPNDEMPKTIATAHVCCYPSHMEAMPVAWLEVLAMGKNFVGSIAGPGPEAVLDNVTGVLANPFSPEDIAKKIKWVLEHEDESKVMRENARKDVSKRFSIDVIVNQNIIFFKALLDKKR</sequence>
<proteinExistence type="predicted"/>
<dbReference type="InterPro" id="IPR001296">
    <property type="entry name" value="Glyco_trans_1"/>
</dbReference>
<feature type="domain" description="Glycosyl transferase family 1" evidence="3">
    <location>
        <begin position="182"/>
        <end position="356"/>
    </location>
</feature>
<dbReference type="InterPro" id="IPR028098">
    <property type="entry name" value="Glyco_trans_4-like_N"/>
</dbReference>
<dbReference type="PANTHER" id="PTHR12526:SF629">
    <property type="entry name" value="TEICHURONIC ACID BIOSYNTHESIS GLYCOSYLTRANSFERASE TUAH-RELATED"/>
    <property type="match status" value="1"/>
</dbReference>
<dbReference type="OrthoDB" id="502646at2"/>
<dbReference type="RefSeq" id="WP_023570257.1">
    <property type="nucleotide sequence ID" value="NZ_AVBI01000012.1"/>
</dbReference>
<keyword evidence="6" id="KW-1185">Reference proteome</keyword>
<dbReference type="Pfam" id="PF13579">
    <property type="entry name" value="Glyco_trans_4_4"/>
    <property type="match status" value="1"/>
</dbReference>
<evidence type="ECO:0000256" key="2">
    <source>
        <dbReference type="ARBA" id="ARBA00022679"/>
    </source>
</evidence>
<comment type="caution">
    <text evidence="5">The sequence shown here is derived from an EMBL/GenBank/DDBJ whole genome shotgun (WGS) entry which is preliminary data.</text>
</comment>
<evidence type="ECO:0000259" key="3">
    <source>
        <dbReference type="Pfam" id="PF00534"/>
    </source>
</evidence>
<dbReference type="EMBL" id="VLKQ01000007">
    <property type="protein sequence ID" value="TWI12125.1"/>
    <property type="molecule type" value="Genomic_DNA"/>
</dbReference>